<evidence type="ECO:0000256" key="8">
    <source>
        <dbReference type="ARBA" id="ARBA00022824"/>
    </source>
</evidence>
<keyword evidence="10" id="KW-0746">Sphingolipid metabolism</keyword>
<dbReference type="Gene3D" id="6.10.140.2150">
    <property type="match status" value="1"/>
</dbReference>
<feature type="modified residue" description="N6-(pyridoxal phosphate)lysine" evidence="21">
    <location>
        <position position="532"/>
    </location>
</feature>
<feature type="compositionally biased region" description="Low complexity" evidence="22">
    <location>
        <begin position="95"/>
        <end position="110"/>
    </location>
</feature>
<evidence type="ECO:0000256" key="15">
    <source>
        <dbReference type="ARBA" id="ARBA00023239"/>
    </source>
</evidence>
<evidence type="ECO:0000256" key="2">
    <source>
        <dbReference type="ARBA" id="ARBA00004123"/>
    </source>
</evidence>
<evidence type="ECO:0000256" key="5">
    <source>
        <dbReference type="ARBA" id="ARBA00004991"/>
    </source>
</evidence>
<dbReference type="SUPFAM" id="SSF47396">
    <property type="entry name" value="Transcription factor IIA (TFIIA), alpha-helical domain"/>
    <property type="match status" value="1"/>
</dbReference>
<dbReference type="FunFam" id="1.10.287.100:FF:000001">
    <property type="entry name" value="Transcription initiation factor IIA subunit"/>
    <property type="match status" value="1"/>
</dbReference>
<protein>
    <recommendedName>
        <fullName evidence="20">Transcription initiation factor IIA large subunit</fullName>
        <ecNumber evidence="18">4.1.2.27</ecNumber>
    </recommendedName>
    <alternativeName>
        <fullName evidence="19">Sphingosine-1-phosphate aldolase</fullName>
    </alternativeName>
</protein>
<evidence type="ECO:0000256" key="10">
    <source>
        <dbReference type="ARBA" id="ARBA00022919"/>
    </source>
</evidence>
<evidence type="ECO:0000256" key="21">
    <source>
        <dbReference type="PIRSR" id="PIRSR602129-50"/>
    </source>
</evidence>
<dbReference type="InterPro" id="IPR015422">
    <property type="entry name" value="PyrdxlP-dep_Trfase_small"/>
</dbReference>
<dbReference type="InterPro" id="IPR002129">
    <property type="entry name" value="PyrdxlP-dep_de-COase"/>
</dbReference>
<evidence type="ECO:0000256" key="1">
    <source>
        <dbReference type="ARBA" id="ARBA00001933"/>
    </source>
</evidence>
<keyword evidence="24" id="KW-1185">Reference proteome</keyword>
<evidence type="ECO:0000256" key="16">
    <source>
        <dbReference type="ARBA" id="ARBA00023242"/>
    </source>
</evidence>
<dbReference type="SUPFAM" id="SSF53383">
    <property type="entry name" value="PLP-dependent transferases"/>
    <property type="match status" value="1"/>
</dbReference>
<dbReference type="GO" id="GO:0019752">
    <property type="term" value="P:carboxylic acid metabolic process"/>
    <property type="evidence" value="ECO:0007669"/>
    <property type="project" value="InterPro"/>
</dbReference>
<evidence type="ECO:0000256" key="7">
    <source>
        <dbReference type="ARBA" id="ARBA00022692"/>
    </source>
</evidence>
<keyword evidence="15" id="KW-0456">Lyase</keyword>
<dbReference type="CDD" id="cd07976">
    <property type="entry name" value="TFIIA_alpha_beta_like"/>
    <property type="match status" value="1"/>
</dbReference>
<comment type="similarity">
    <text evidence="17">Belongs to the group II decarboxylase family. Sphingosine-1-phosphate lyase subfamily.</text>
</comment>
<keyword evidence="7" id="KW-0812">Transmembrane</keyword>
<dbReference type="Gene3D" id="3.40.640.10">
    <property type="entry name" value="Type I PLP-dependent aspartate aminotransferase-like (Major domain)"/>
    <property type="match status" value="1"/>
</dbReference>
<keyword evidence="8" id="KW-0256">Endoplasmic reticulum</keyword>
<keyword evidence="13" id="KW-0472">Membrane</keyword>
<dbReference type="GO" id="GO:0006367">
    <property type="term" value="P:transcription initiation at RNA polymerase II promoter"/>
    <property type="evidence" value="ECO:0007669"/>
    <property type="project" value="InterPro"/>
</dbReference>
<dbReference type="STRING" id="2020962.A0A2N1JB27"/>
<evidence type="ECO:0000256" key="19">
    <source>
        <dbReference type="ARBA" id="ARBA00042568"/>
    </source>
</evidence>
<accession>A0A2N1JB27</accession>
<dbReference type="AlphaFoldDB" id="A0A2N1JB27"/>
<dbReference type="InterPro" id="IPR004855">
    <property type="entry name" value="TFIIA_asu/bsu"/>
</dbReference>
<dbReference type="SUPFAM" id="SSF50784">
    <property type="entry name" value="Transcription factor IIA (TFIIA), beta-barrel domain"/>
    <property type="match status" value="1"/>
</dbReference>
<organism evidence="23 24">
    <name type="scientific">Malassezia vespertilionis</name>
    <dbReference type="NCBI Taxonomy" id="2020962"/>
    <lineage>
        <taxon>Eukaryota</taxon>
        <taxon>Fungi</taxon>
        <taxon>Dikarya</taxon>
        <taxon>Basidiomycota</taxon>
        <taxon>Ustilaginomycotina</taxon>
        <taxon>Malasseziomycetes</taxon>
        <taxon>Malasseziales</taxon>
        <taxon>Malasseziaceae</taxon>
        <taxon>Malassezia</taxon>
    </lineage>
</organism>
<comment type="pathway">
    <text evidence="4">Lipid metabolism; sphingolipid metabolism.</text>
</comment>
<reference evidence="23 24" key="1">
    <citation type="submission" date="2017-10" db="EMBL/GenBank/DDBJ databases">
        <title>A novel species of cold-tolerant Malassezia isolated from bats.</title>
        <authorList>
            <person name="Lorch J.M."/>
            <person name="Palmer J.M."/>
            <person name="Vanderwolf K.J."/>
            <person name="Schmidt K.Z."/>
            <person name="Verant M.L."/>
            <person name="Weller T.J."/>
            <person name="Blehert D.S."/>
        </authorList>
    </citation>
    <scope>NUCLEOTIDE SEQUENCE [LARGE SCALE GENOMIC DNA]</scope>
    <source>
        <strain evidence="23 24">NWHC:44797-103</strain>
    </source>
</reference>
<gene>
    <name evidence="23" type="ORF">MVES_002491</name>
</gene>
<evidence type="ECO:0000256" key="18">
    <source>
        <dbReference type="ARBA" id="ARBA00038965"/>
    </source>
</evidence>
<dbReference type="InterPro" id="IPR015424">
    <property type="entry name" value="PyrdxlP-dep_Trfase"/>
</dbReference>
<dbReference type="GO" id="GO:0008117">
    <property type="term" value="F:sphinganine-1-phosphate aldolase activity"/>
    <property type="evidence" value="ECO:0007669"/>
    <property type="project" value="UniProtKB-EC"/>
</dbReference>
<dbReference type="Gene3D" id="3.90.1150.10">
    <property type="entry name" value="Aspartate Aminotransferase, domain 1"/>
    <property type="match status" value="1"/>
</dbReference>
<evidence type="ECO:0000256" key="6">
    <source>
        <dbReference type="ARBA" id="ARBA00010059"/>
    </source>
</evidence>
<dbReference type="PANTHER" id="PTHR42735:SF6">
    <property type="entry name" value="SPHINGOSINE-1-PHOSPHATE LYASE 1"/>
    <property type="match status" value="1"/>
</dbReference>
<keyword evidence="12" id="KW-0443">Lipid metabolism</keyword>
<dbReference type="OrthoDB" id="10254570at2759"/>
<evidence type="ECO:0000256" key="20">
    <source>
        <dbReference type="ARBA" id="ARBA00074154"/>
    </source>
</evidence>
<dbReference type="GO" id="GO:0005672">
    <property type="term" value="C:transcription factor TFIIA complex"/>
    <property type="evidence" value="ECO:0007669"/>
    <property type="project" value="InterPro"/>
</dbReference>
<comment type="similarity">
    <text evidence="6">Belongs to the TFIIA subunit 1 family.</text>
</comment>
<dbReference type="InterPro" id="IPR015421">
    <property type="entry name" value="PyrdxlP-dep_Trfase_major"/>
</dbReference>
<dbReference type="Proteomes" id="UP000232875">
    <property type="component" value="Unassembled WGS sequence"/>
</dbReference>
<dbReference type="Pfam" id="PF00282">
    <property type="entry name" value="Pyridoxal_deC"/>
    <property type="match status" value="1"/>
</dbReference>
<evidence type="ECO:0000313" key="23">
    <source>
        <dbReference type="EMBL" id="PKI83743.1"/>
    </source>
</evidence>
<dbReference type="InterPro" id="IPR009088">
    <property type="entry name" value="TFIIA_b-brl"/>
</dbReference>
<dbReference type="GO" id="GO:0030149">
    <property type="term" value="P:sphingolipid catabolic process"/>
    <property type="evidence" value="ECO:0007669"/>
    <property type="project" value="TreeGrafter"/>
</dbReference>
<evidence type="ECO:0000256" key="11">
    <source>
        <dbReference type="ARBA" id="ARBA00022989"/>
    </source>
</evidence>
<dbReference type="PANTHER" id="PTHR42735">
    <property type="match status" value="1"/>
</dbReference>
<evidence type="ECO:0000256" key="22">
    <source>
        <dbReference type="SAM" id="MobiDB-lite"/>
    </source>
</evidence>
<dbReference type="Pfam" id="PF03153">
    <property type="entry name" value="TFIIA"/>
    <property type="match status" value="2"/>
</dbReference>
<keyword evidence="16" id="KW-0539">Nucleus</keyword>
<dbReference type="GO" id="GO:0030170">
    <property type="term" value="F:pyridoxal phosphate binding"/>
    <property type="evidence" value="ECO:0007669"/>
    <property type="project" value="InterPro"/>
</dbReference>
<dbReference type="InterPro" id="IPR050477">
    <property type="entry name" value="GrpII_AminoAcid_Decarb"/>
</dbReference>
<dbReference type="GO" id="GO:0005789">
    <property type="term" value="C:endoplasmic reticulum membrane"/>
    <property type="evidence" value="ECO:0007669"/>
    <property type="project" value="UniProtKB-SubCell"/>
</dbReference>
<evidence type="ECO:0000256" key="14">
    <source>
        <dbReference type="ARBA" id="ARBA00023163"/>
    </source>
</evidence>
<evidence type="ECO:0000256" key="12">
    <source>
        <dbReference type="ARBA" id="ARBA00023098"/>
    </source>
</evidence>
<comment type="cofactor">
    <cofactor evidence="1 21">
        <name>pyridoxal 5'-phosphate</name>
        <dbReference type="ChEBI" id="CHEBI:597326"/>
    </cofactor>
</comment>
<evidence type="ECO:0000256" key="3">
    <source>
        <dbReference type="ARBA" id="ARBA00004389"/>
    </source>
</evidence>
<keyword evidence="14" id="KW-0804">Transcription</keyword>
<evidence type="ECO:0000256" key="13">
    <source>
        <dbReference type="ARBA" id="ARBA00023136"/>
    </source>
</evidence>
<keyword evidence="11" id="KW-1133">Transmembrane helix</keyword>
<sequence>MSNKVVSSTFRHIIDDVIANVRQDFEDMGIEKEVLEELQRSWEAKLIATQVTEFEGAPGMRPQLTYTPGTAPNVSVTVPRDILIKKENKDEKEGGAAPKSESSEGAAASSSKRKRDAKDEGGDSDEIGSDLDDSEEEEGDGNEDMMLCLYDKVQRVKNKWKCVLRDGVASIHGRDYLFSKCNGNRLMATGSLAFVRNALTYDNARTLALVLVVLHYTRIWARTVRAEGLVGVARHAFVRLCKIALRIALLLPSNRRRMQREMNEATTDLEKSLIPHSTVPIVREIPAHGRDVAWIDTQLTALQRLSSKADEEDGTVHWRGGHVSGAVYHGGEDLSKLIMSSMGRFLLSNPLHPEVFPGLRKMEAEVVCMVLNMYNAPDGAAGTTTSGGTESILMACKTMRDWGRAERHIRHPEMVIPTSAHVAFDKAGNYFGIKVRRVPVDRFTRKVSIDAMRRAINSNTVLLVGSAPNFPDGMMDDIVAIATLAKHYRIGCHVDCCLGSFIVPFLAAAGFVTEPFDFRVDGVTSISCDTHKYGFAPKGSSIVMYRSKELRRFQYYVNTEWTGGVYASPTLAGSRPGALIAGTWATMLAMGQDGYTESCRLIVGAAKEIERRVCTEIPELTVLGKPLVSVVAIASAGNINIYDVGDQMSKRGWHLNALAGDIPAFHIAATRLTVPAVDNFIIDLKLSVAQSRTRPAQPGTMATVYGLGATTAVGPMLVGEMASRFIDTLYKVE</sequence>
<dbReference type="Gene3D" id="1.10.287.100">
    <property type="match status" value="1"/>
</dbReference>
<evidence type="ECO:0000256" key="17">
    <source>
        <dbReference type="ARBA" id="ARBA00038302"/>
    </source>
</evidence>
<dbReference type="FunFam" id="3.40.640.10:FF:000020">
    <property type="entry name" value="sphingosine-1-phosphate lyase 1"/>
    <property type="match status" value="1"/>
</dbReference>
<evidence type="ECO:0000256" key="9">
    <source>
        <dbReference type="ARBA" id="ARBA00022898"/>
    </source>
</evidence>
<dbReference type="SMART" id="SM01371">
    <property type="entry name" value="TFIIA"/>
    <property type="match status" value="1"/>
</dbReference>
<comment type="pathway">
    <text evidence="5">Sphingolipid metabolism.</text>
</comment>
<feature type="compositionally biased region" description="Acidic residues" evidence="22">
    <location>
        <begin position="122"/>
        <end position="141"/>
    </location>
</feature>
<dbReference type="EMBL" id="KZ454991">
    <property type="protein sequence ID" value="PKI83743.1"/>
    <property type="molecule type" value="Genomic_DNA"/>
</dbReference>
<dbReference type="EC" id="4.1.2.27" evidence="18"/>
<feature type="compositionally biased region" description="Basic and acidic residues" evidence="22">
    <location>
        <begin position="82"/>
        <end position="94"/>
    </location>
</feature>
<name>A0A2N1JB27_9BASI</name>
<evidence type="ECO:0000256" key="4">
    <source>
        <dbReference type="ARBA" id="ARBA00004760"/>
    </source>
</evidence>
<feature type="region of interest" description="Disordered" evidence="22">
    <location>
        <begin position="77"/>
        <end position="141"/>
    </location>
</feature>
<comment type="subcellular location">
    <subcellularLocation>
        <location evidence="3">Endoplasmic reticulum membrane</location>
        <topology evidence="3">Single-pass membrane protein</topology>
    </subcellularLocation>
    <subcellularLocation>
        <location evidence="2">Nucleus</location>
    </subcellularLocation>
</comment>
<evidence type="ECO:0000313" key="24">
    <source>
        <dbReference type="Proteomes" id="UP000232875"/>
    </source>
</evidence>
<dbReference type="Gene3D" id="2.30.18.10">
    <property type="entry name" value="Transcription factor IIA (TFIIA), beta-barrel domain"/>
    <property type="match status" value="1"/>
</dbReference>
<keyword evidence="9 21" id="KW-0663">Pyridoxal phosphate</keyword>
<proteinExistence type="inferred from homology"/>